<dbReference type="Pfam" id="PF01408">
    <property type="entry name" value="GFO_IDH_MocA"/>
    <property type="match status" value="1"/>
</dbReference>
<sequence>MRDRIRWGILSTAKIAESAFIPSLRQARRGELAAVASRDGARARKFAGEHGIPRRFDSYDDMLASDAIDAVYIPLPNSMHAEWTEKAAAQGKHVFCEKPLGVSAAEARRMVDTCREAGVLLFEAFVFLYHPKSLRLRQVLGEGAIGDLVQMTASFTFPLERPTDNIRMNRELGGGN</sequence>
<comment type="similarity">
    <text evidence="1">Belongs to the Gfo/Idh/MocA family.</text>
</comment>
<dbReference type="EMBL" id="UINC01205563">
    <property type="protein sequence ID" value="SVE26793.1"/>
    <property type="molecule type" value="Genomic_DNA"/>
</dbReference>
<organism evidence="4">
    <name type="scientific">marine metagenome</name>
    <dbReference type="NCBI Taxonomy" id="408172"/>
    <lineage>
        <taxon>unclassified sequences</taxon>
        <taxon>metagenomes</taxon>
        <taxon>ecological metagenomes</taxon>
    </lineage>
</organism>
<dbReference type="AlphaFoldDB" id="A0A383C400"/>
<feature type="domain" description="Gfo/Idh/MocA-like oxidoreductase N-terminal" evidence="3">
    <location>
        <begin position="6"/>
        <end position="124"/>
    </location>
</feature>
<dbReference type="InterPro" id="IPR050984">
    <property type="entry name" value="Gfo/Idh/MocA_domain"/>
</dbReference>
<dbReference type="InterPro" id="IPR036291">
    <property type="entry name" value="NAD(P)-bd_dom_sf"/>
</dbReference>
<dbReference type="InterPro" id="IPR000683">
    <property type="entry name" value="Gfo/Idh/MocA-like_OxRdtase_N"/>
</dbReference>
<keyword evidence="2" id="KW-0560">Oxidoreductase</keyword>
<dbReference type="Gene3D" id="3.40.50.720">
    <property type="entry name" value="NAD(P)-binding Rossmann-like Domain"/>
    <property type="match status" value="1"/>
</dbReference>
<evidence type="ECO:0000256" key="2">
    <source>
        <dbReference type="ARBA" id="ARBA00023002"/>
    </source>
</evidence>
<name>A0A383C400_9ZZZZ</name>
<dbReference type="GO" id="GO:0016491">
    <property type="term" value="F:oxidoreductase activity"/>
    <property type="evidence" value="ECO:0007669"/>
    <property type="project" value="UniProtKB-KW"/>
</dbReference>
<reference evidence="4" key="1">
    <citation type="submission" date="2018-05" db="EMBL/GenBank/DDBJ databases">
        <authorList>
            <person name="Lanie J.A."/>
            <person name="Ng W.-L."/>
            <person name="Kazmierczak K.M."/>
            <person name="Andrzejewski T.M."/>
            <person name="Davidsen T.M."/>
            <person name="Wayne K.J."/>
            <person name="Tettelin H."/>
            <person name="Glass J.I."/>
            <person name="Rusch D."/>
            <person name="Podicherti R."/>
            <person name="Tsui H.-C.T."/>
            <person name="Winkler M.E."/>
        </authorList>
    </citation>
    <scope>NUCLEOTIDE SEQUENCE</scope>
</reference>
<dbReference type="Gene3D" id="3.30.360.10">
    <property type="entry name" value="Dihydrodipicolinate Reductase, domain 2"/>
    <property type="match status" value="1"/>
</dbReference>
<dbReference type="SUPFAM" id="SSF51735">
    <property type="entry name" value="NAD(P)-binding Rossmann-fold domains"/>
    <property type="match status" value="1"/>
</dbReference>
<proteinExistence type="inferred from homology"/>
<evidence type="ECO:0000256" key="1">
    <source>
        <dbReference type="ARBA" id="ARBA00010928"/>
    </source>
</evidence>
<evidence type="ECO:0000259" key="3">
    <source>
        <dbReference type="Pfam" id="PF01408"/>
    </source>
</evidence>
<dbReference type="GO" id="GO:0000166">
    <property type="term" value="F:nucleotide binding"/>
    <property type="evidence" value="ECO:0007669"/>
    <property type="project" value="InterPro"/>
</dbReference>
<protein>
    <recommendedName>
        <fullName evidence="3">Gfo/Idh/MocA-like oxidoreductase N-terminal domain-containing protein</fullName>
    </recommendedName>
</protein>
<accession>A0A383C400</accession>
<dbReference type="PANTHER" id="PTHR22604:SF105">
    <property type="entry name" value="TRANS-1,2-DIHYDROBENZENE-1,2-DIOL DEHYDROGENASE"/>
    <property type="match status" value="1"/>
</dbReference>
<gene>
    <name evidence="4" type="ORF">METZ01_LOCUS479647</name>
</gene>
<feature type="non-terminal residue" evidence="4">
    <location>
        <position position="176"/>
    </location>
</feature>
<evidence type="ECO:0000313" key="4">
    <source>
        <dbReference type="EMBL" id="SVE26793.1"/>
    </source>
</evidence>
<dbReference type="PANTHER" id="PTHR22604">
    <property type="entry name" value="OXIDOREDUCTASES"/>
    <property type="match status" value="1"/>
</dbReference>